<dbReference type="Proteomes" id="UP000245283">
    <property type="component" value="Unassembled WGS sequence"/>
</dbReference>
<organism evidence="12 13">
    <name type="scientific">Ancrocorticia populi</name>
    <dbReference type="NCBI Taxonomy" id="2175228"/>
    <lineage>
        <taxon>Bacteria</taxon>
        <taxon>Bacillati</taxon>
        <taxon>Actinomycetota</taxon>
        <taxon>Actinomycetes</taxon>
        <taxon>Actinomycetales</taxon>
        <taxon>Actinomycetaceae</taxon>
        <taxon>Ancrocorticia</taxon>
    </lineage>
</organism>
<evidence type="ECO:0000256" key="8">
    <source>
        <dbReference type="ARBA" id="ARBA00032554"/>
    </source>
</evidence>
<feature type="active site" evidence="9">
    <location>
        <position position="11"/>
    </location>
</feature>
<comment type="function">
    <text evidence="9">Catalyzes the phosphorylation of the position 2 hydroxy group of 4-diphosphocytidyl-2C-methyl-D-erythritol.</text>
</comment>
<keyword evidence="5 9" id="KW-0547">Nucleotide-binding</keyword>
<keyword evidence="13" id="KW-1185">Reference proteome</keyword>
<dbReference type="Gene3D" id="3.30.70.890">
    <property type="entry name" value="GHMP kinase, C-terminal domain"/>
    <property type="match status" value="1"/>
</dbReference>
<comment type="caution">
    <text evidence="12">The sequence shown here is derived from an EMBL/GenBank/DDBJ whole genome shotgun (WGS) entry which is preliminary data.</text>
</comment>
<proteinExistence type="inferred from homology"/>
<evidence type="ECO:0000256" key="3">
    <source>
        <dbReference type="ARBA" id="ARBA00017473"/>
    </source>
</evidence>
<evidence type="ECO:0000259" key="11">
    <source>
        <dbReference type="Pfam" id="PF08544"/>
    </source>
</evidence>
<dbReference type="GO" id="GO:0005524">
    <property type="term" value="F:ATP binding"/>
    <property type="evidence" value="ECO:0007669"/>
    <property type="project" value="UniProtKB-UniRule"/>
</dbReference>
<dbReference type="PIRSF" id="PIRSF010376">
    <property type="entry name" value="IspE"/>
    <property type="match status" value="1"/>
</dbReference>
<dbReference type="UniPathway" id="UPA00056">
    <property type="reaction ID" value="UER00094"/>
</dbReference>
<keyword evidence="6 9" id="KW-0418">Kinase</keyword>
<keyword evidence="7 9" id="KW-0067">ATP-binding</keyword>
<dbReference type="SUPFAM" id="SSF55060">
    <property type="entry name" value="GHMP Kinase, C-terminal domain"/>
    <property type="match status" value="1"/>
</dbReference>
<dbReference type="NCBIfam" id="TIGR00154">
    <property type="entry name" value="ispE"/>
    <property type="match status" value="1"/>
</dbReference>
<keyword evidence="4 9" id="KW-0808">Transferase</keyword>
<reference evidence="13" key="1">
    <citation type="submission" date="2018-05" db="EMBL/GenBank/DDBJ databases">
        <authorList>
            <person name="Li Y."/>
        </authorList>
    </citation>
    <scope>NUCLEOTIDE SEQUENCE [LARGE SCALE GENOMIC DNA]</scope>
    <source>
        <strain evidence="13">sk1b4</strain>
    </source>
</reference>
<evidence type="ECO:0000256" key="7">
    <source>
        <dbReference type="ARBA" id="ARBA00022840"/>
    </source>
</evidence>
<dbReference type="InterPro" id="IPR013750">
    <property type="entry name" value="GHMP_kinase_C_dom"/>
</dbReference>
<dbReference type="InterPro" id="IPR036554">
    <property type="entry name" value="GHMP_kinase_C_sf"/>
</dbReference>
<gene>
    <name evidence="9" type="primary">ispE</name>
    <name evidence="12" type="ORF">DD236_02240</name>
</gene>
<dbReference type="GO" id="GO:0016114">
    <property type="term" value="P:terpenoid biosynthetic process"/>
    <property type="evidence" value="ECO:0007669"/>
    <property type="project" value="UniProtKB-UniRule"/>
</dbReference>
<dbReference type="EMBL" id="QETB01000001">
    <property type="protein sequence ID" value="PWF27239.1"/>
    <property type="molecule type" value="Genomic_DNA"/>
</dbReference>
<sequence length="302" mass="31436">MHKVFATAPGKVNLALRVGPPRTDSFHPLDTVFEAVDVYESVSATFDRSEISVTMSGKGQDLPTDEQNLAVKAAMALRASFGGSDGVHLEIDKRIPVAGGMAGGSADAAATLVACNELWELEASADELLEIAASIGSDVPFALMGGLAHGVGRGERLVPINADVHHYWVMITAADGLSTPAVFGEFDQIMGYRPVPEALVPDTRDLQRALAAGNASEIASLLINDLEEPAFSLRPGLRALYKAVKSRGMAAILSGSGPTVAVLAESKGAADQLAKELATEHPDAGIFRANGPVAGARVTEVI</sequence>
<dbReference type="InterPro" id="IPR004424">
    <property type="entry name" value="IspE"/>
</dbReference>
<feature type="domain" description="GHMP kinase C-terminal" evidence="11">
    <location>
        <begin position="208"/>
        <end position="279"/>
    </location>
</feature>
<evidence type="ECO:0000256" key="5">
    <source>
        <dbReference type="ARBA" id="ARBA00022741"/>
    </source>
</evidence>
<dbReference type="Gene3D" id="3.30.230.10">
    <property type="match status" value="1"/>
</dbReference>
<evidence type="ECO:0000313" key="13">
    <source>
        <dbReference type="Proteomes" id="UP000245283"/>
    </source>
</evidence>
<accession>A0A2V1KCY4</accession>
<dbReference type="HAMAP" id="MF_00061">
    <property type="entry name" value="IspE"/>
    <property type="match status" value="1"/>
</dbReference>
<evidence type="ECO:0000256" key="9">
    <source>
        <dbReference type="HAMAP-Rule" id="MF_00061"/>
    </source>
</evidence>
<dbReference type="PANTHER" id="PTHR43527:SF2">
    <property type="entry name" value="4-DIPHOSPHOCYTIDYL-2-C-METHYL-D-ERYTHRITOL KINASE, CHLOROPLASTIC"/>
    <property type="match status" value="1"/>
</dbReference>
<dbReference type="GO" id="GO:0050515">
    <property type="term" value="F:4-(cytidine 5'-diphospho)-2-C-methyl-D-erythritol kinase activity"/>
    <property type="evidence" value="ECO:0007669"/>
    <property type="project" value="UniProtKB-UniRule"/>
</dbReference>
<comment type="similarity">
    <text evidence="1 9">Belongs to the GHMP kinase family. IspE subfamily.</text>
</comment>
<feature type="active site" evidence="9">
    <location>
        <position position="138"/>
    </location>
</feature>
<comment type="catalytic activity">
    <reaction evidence="9">
        <text>4-CDP-2-C-methyl-D-erythritol + ATP = 4-CDP-2-C-methyl-D-erythritol 2-phosphate + ADP + H(+)</text>
        <dbReference type="Rhea" id="RHEA:18437"/>
        <dbReference type="ChEBI" id="CHEBI:15378"/>
        <dbReference type="ChEBI" id="CHEBI:30616"/>
        <dbReference type="ChEBI" id="CHEBI:57823"/>
        <dbReference type="ChEBI" id="CHEBI:57919"/>
        <dbReference type="ChEBI" id="CHEBI:456216"/>
        <dbReference type="EC" id="2.7.1.148"/>
    </reaction>
</comment>
<evidence type="ECO:0000259" key="10">
    <source>
        <dbReference type="Pfam" id="PF00288"/>
    </source>
</evidence>
<dbReference type="NCBIfam" id="NF002870">
    <property type="entry name" value="PRK03188.1"/>
    <property type="match status" value="1"/>
</dbReference>
<dbReference type="SUPFAM" id="SSF54211">
    <property type="entry name" value="Ribosomal protein S5 domain 2-like"/>
    <property type="match status" value="1"/>
</dbReference>
<dbReference type="GO" id="GO:0019288">
    <property type="term" value="P:isopentenyl diphosphate biosynthetic process, methylerythritol 4-phosphate pathway"/>
    <property type="evidence" value="ECO:0007669"/>
    <property type="project" value="UniProtKB-UniRule"/>
</dbReference>
<dbReference type="InterPro" id="IPR014721">
    <property type="entry name" value="Ribsml_uS5_D2-typ_fold_subgr"/>
</dbReference>
<dbReference type="PANTHER" id="PTHR43527">
    <property type="entry name" value="4-DIPHOSPHOCYTIDYL-2-C-METHYL-D-ERYTHRITOL KINASE, CHLOROPLASTIC"/>
    <property type="match status" value="1"/>
</dbReference>
<protein>
    <recommendedName>
        <fullName evidence="3 9">4-diphosphocytidyl-2-C-methyl-D-erythritol kinase</fullName>
        <shortName evidence="9">CMK</shortName>
        <ecNumber evidence="2 9">2.7.1.148</ecNumber>
    </recommendedName>
    <alternativeName>
        <fullName evidence="8 9">4-(cytidine-5'-diphospho)-2-C-methyl-D-erythritol kinase</fullName>
    </alternativeName>
</protein>
<dbReference type="Pfam" id="PF08544">
    <property type="entry name" value="GHMP_kinases_C"/>
    <property type="match status" value="1"/>
</dbReference>
<dbReference type="Pfam" id="PF00288">
    <property type="entry name" value="GHMP_kinases_N"/>
    <property type="match status" value="1"/>
</dbReference>
<feature type="binding site" evidence="9">
    <location>
        <begin position="96"/>
        <end position="106"/>
    </location>
    <ligand>
        <name>ATP</name>
        <dbReference type="ChEBI" id="CHEBI:30616"/>
    </ligand>
</feature>
<evidence type="ECO:0000313" key="12">
    <source>
        <dbReference type="EMBL" id="PWF27239.1"/>
    </source>
</evidence>
<keyword evidence="9" id="KW-0414">Isoprene biosynthesis</keyword>
<dbReference type="EC" id="2.7.1.148" evidence="2 9"/>
<feature type="domain" description="GHMP kinase N-terminal" evidence="10">
    <location>
        <begin position="68"/>
        <end position="146"/>
    </location>
</feature>
<dbReference type="OrthoDB" id="3173073at2"/>
<dbReference type="RefSeq" id="WP_109092738.1">
    <property type="nucleotide sequence ID" value="NZ_QETB01000001.1"/>
</dbReference>
<dbReference type="AlphaFoldDB" id="A0A2V1KCY4"/>
<dbReference type="InterPro" id="IPR020568">
    <property type="entry name" value="Ribosomal_Su5_D2-typ_SF"/>
</dbReference>
<evidence type="ECO:0000256" key="1">
    <source>
        <dbReference type="ARBA" id="ARBA00009684"/>
    </source>
</evidence>
<comment type="pathway">
    <text evidence="9">Isoprenoid biosynthesis; isopentenyl diphosphate biosynthesis via DXP pathway; isopentenyl diphosphate from 1-deoxy-D-xylulose 5-phosphate: step 3/6.</text>
</comment>
<evidence type="ECO:0000256" key="2">
    <source>
        <dbReference type="ARBA" id="ARBA00012052"/>
    </source>
</evidence>
<name>A0A2V1KCY4_9ACTO</name>
<evidence type="ECO:0000256" key="6">
    <source>
        <dbReference type="ARBA" id="ARBA00022777"/>
    </source>
</evidence>
<dbReference type="InterPro" id="IPR006204">
    <property type="entry name" value="GHMP_kinase_N_dom"/>
</dbReference>
<evidence type="ECO:0000256" key="4">
    <source>
        <dbReference type="ARBA" id="ARBA00022679"/>
    </source>
</evidence>